<keyword evidence="2" id="KW-1185">Reference proteome</keyword>
<dbReference type="Proteomes" id="UP000789706">
    <property type="component" value="Unassembled WGS sequence"/>
</dbReference>
<sequence length="84" mass="9681">MAGVSLPENIDTLLVGYLDLMIRIAMEFPLYHDSNHIEEINRFCQEILTLNVKKQLSAKAIEVLFALCERNERNDELSDEVCLK</sequence>
<dbReference type="AlphaFoldDB" id="A0A9N9E3J6"/>
<reference evidence="1" key="1">
    <citation type="submission" date="2021-06" db="EMBL/GenBank/DDBJ databases">
        <authorList>
            <person name="Kallberg Y."/>
            <person name="Tangrot J."/>
            <person name="Rosling A."/>
        </authorList>
    </citation>
    <scope>NUCLEOTIDE SEQUENCE</scope>
    <source>
        <strain evidence="1">AZ414A</strain>
    </source>
</reference>
<evidence type="ECO:0000313" key="1">
    <source>
        <dbReference type="EMBL" id="CAG8663390.1"/>
    </source>
</evidence>
<organism evidence="1 2">
    <name type="scientific">Diversispora eburnea</name>
    <dbReference type="NCBI Taxonomy" id="1213867"/>
    <lineage>
        <taxon>Eukaryota</taxon>
        <taxon>Fungi</taxon>
        <taxon>Fungi incertae sedis</taxon>
        <taxon>Mucoromycota</taxon>
        <taxon>Glomeromycotina</taxon>
        <taxon>Glomeromycetes</taxon>
        <taxon>Diversisporales</taxon>
        <taxon>Diversisporaceae</taxon>
        <taxon>Diversispora</taxon>
    </lineage>
</organism>
<comment type="caution">
    <text evidence="1">The sequence shown here is derived from an EMBL/GenBank/DDBJ whole genome shotgun (WGS) entry which is preliminary data.</text>
</comment>
<proteinExistence type="predicted"/>
<dbReference type="EMBL" id="CAJVPK010008837">
    <property type="protein sequence ID" value="CAG8663390.1"/>
    <property type="molecule type" value="Genomic_DNA"/>
</dbReference>
<gene>
    <name evidence="1" type="ORF">DEBURN_LOCUS11836</name>
</gene>
<feature type="non-terminal residue" evidence="1">
    <location>
        <position position="84"/>
    </location>
</feature>
<evidence type="ECO:0000313" key="2">
    <source>
        <dbReference type="Proteomes" id="UP000789706"/>
    </source>
</evidence>
<protein>
    <submittedName>
        <fullName evidence="1">9034_t:CDS:1</fullName>
    </submittedName>
</protein>
<accession>A0A9N9E3J6</accession>
<name>A0A9N9E3J6_9GLOM</name>
<dbReference type="OrthoDB" id="2431346at2759"/>